<feature type="transmembrane region" description="Helical" evidence="19">
    <location>
        <begin position="39"/>
        <end position="55"/>
    </location>
</feature>
<keyword evidence="21" id="KW-1185">Reference proteome</keyword>
<keyword evidence="8 19" id="KW-0169">Cobalamin biosynthesis</keyword>
<dbReference type="EMBL" id="FOSZ01000001">
    <property type="protein sequence ID" value="SFK50150.1"/>
    <property type="molecule type" value="Genomic_DNA"/>
</dbReference>
<comment type="cofactor">
    <cofactor evidence="1 19">
        <name>Mg(2+)</name>
        <dbReference type="ChEBI" id="CHEBI:18420"/>
    </cofactor>
</comment>
<evidence type="ECO:0000256" key="15">
    <source>
        <dbReference type="ARBA" id="ARBA00032605"/>
    </source>
</evidence>
<dbReference type="RefSeq" id="WP_093318956.1">
    <property type="nucleotide sequence ID" value="NZ_FOSZ01000001.1"/>
</dbReference>
<evidence type="ECO:0000256" key="4">
    <source>
        <dbReference type="ARBA" id="ARBA00010561"/>
    </source>
</evidence>
<evidence type="ECO:0000256" key="14">
    <source>
        <dbReference type="ARBA" id="ARBA00025228"/>
    </source>
</evidence>
<organism evidence="20 21">
    <name type="scientific">Shimia haliotis</name>
    <dbReference type="NCBI Taxonomy" id="1280847"/>
    <lineage>
        <taxon>Bacteria</taxon>
        <taxon>Pseudomonadati</taxon>
        <taxon>Pseudomonadota</taxon>
        <taxon>Alphaproteobacteria</taxon>
        <taxon>Rhodobacterales</taxon>
        <taxon>Roseobacteraceae</taxon>
    </lineage>
</organism>
<evidence type="ECO:0000256" key="11">
    <source>
        <dbReference type="ARBA" id="ARBA00022842"/>
    </source>
</evidence>
<reference evidence="21" key="1">
    <citation type="submission" date="2016-10" db="EMBL/GenBank/DDBJ databases">
        <authorList>
            <person name="Varghese N."/>
            <person name="Submissions S."/>
        </authorList>
    </citation>
    <scope>NUCLEOTIDE SEQUENCE [LARGE SCALE GENOMIC DNA]</scope>
    <source>
        <strain evidence="21">DSM 28453</strain>
    </source>
</reference>
<keyword evidence="13 19" id="KW-0472">Membrane</keyword>
<evidence type="ECO:0000256" key="8">
    <source>
        <dbReference type="ARBA" id="ARBA00022573"/>
    </source>
</evidence>
<dbReference type="GO" id="GO:0009236">
    <property type="term" value="P:cobalamin biosynthetic process"/>
    <property type="evidence" value="ECO:0007669"/>
    <property type="project" value="UniProtKB-UniRule"/>
</dbReference>
<dbReference type="STRING" id="1280847.SAMN04488036_101107"/>
<dbReference type="GO" id="GO:0005886">
    <property type="term" value="C:plasma membrane"/>
    <property type="evidence" value="ECO:0007669"/>
    <property type="project" value="UniProtKB-SubCell"/>
</dbReference>
<gene>
    <name evidence="19" type="primary">cobS</name>
    <name evidence="20" type="ORF">SAMN04488036_101107</name>
</gene>
<dbReference type="Pfam" id="PF02654">
    <property type="entry name" value="CobS"/>
    <property type="match status" value="1"/>
</dbReference>
<comment type="similarity">
    <text evidence="4 19">Belongs to the CobS family.</text>
</comment>
<evidence type="ECO:0000256" key="9">
    <source>
        <dbReference type="ARBA" id="ARBA00022679"/>
    </source>
</evidence>
<name>A0A1I4A1Q6_9RHOB</name>
<evidence type="ECO:0000256" key="3">
    <source>
        <dbReference type="ARBA" id="ARBA00004663"/>
    </source>
</evidence>
<dbReference type="PANTHER" id="PTHR34148">
    <property type="entry name" value="ADENOSYLCOBINAMIDE-GDP RIBAZOLETRANSFERASE"/>
    <property type="match status" value="1"/>
</dbReference>
<dbReference type="GO" id="GO:0008818">
    <property type="term" value="F:cobalamin 5'-phosphate synthase activity"/>
    <property type="evidence" value="ECO:0007669"/>
    <property type="project" value="UniProtKB-UniRule"/>
</dbReference>
<feature type="transmembrane region" description="Helical" evidence="19">
    <location>
        <begin position="144"/>
        <end position="165"/>
    </location>
</feature>
<keyword evidence="7 19" id="KW-1003">Cell membrane</keyword>
<keyword evidence="11 19" id="KW-0460">Magnesium</keyword>
<accession>A0A1I4A1Q6</accession>
<evidence type="ECO:0000256" key="12">
    <source>
        <dbReference type="ARBA" id="ARBA00022989"/>
    </source>
</evidence>
<evidence type="ECO:0000313" key="20">
    <source>
        <dbReference type="EMBL" id="SFK50150.1"/>
    </source>
</evidence>
<evidence type="ECO:0000256" key="19">
    <source>
        <dbReference type="HAMAP-Rule" id="MF_00719"/>
    </source>
</evidence>
<feature type="transmembrane region" description="Helical" evidence="19">
    <location>
        <begin position="115"/>
        <end position="138"/>
    </location>
</feature>
<comment type="subcellular location">
    <subcellularLocation>
        <location evidence="2 19">Cell membrane</location>
        <topology evidence="2 19">Multi-pass membrane protein</topology>
    </subcellularLocation>
</comment>
<evidence type="ECO:0000256" key="7">
    <source>
        <dbReference type="ARBA" id="ARBA00022475"/>
    </source>
</evidence>
<dbReference type="InterPro" id="IPR003805">
    <property type="entry name" value="CobS"/>
</dbReference>
<evidence type="ECO:0000256" key="6">
    <source>
        <dbReference type="ARBA" id="ARBA00015850"/>
    </source>
</evidence>
<evidence type="ECO:0000256" key="1">
    <source>
        <dbReference type="ARBA" id="ARBA00001946"/>
    </source>
</evidence>
<evidence type="ECO:0000256" key="16">
    <source>
        <dbReference type="ARBA" id="ARBA00032853"/>
    </source>
</evidence>
<feature type="transmembrane region" description="Helical" evidence="19">
    <location>
        <begin position="61"/>
        <end position="81"/>
    </location>
</feature>
<evidence type="ECO:0000313" key="21">
    <source>
        <dbReference type="Proteomes" id="UP000198851"/>
    </source>
</evidence>
<comment type="catalytic activity">
    <reaction evidence="17 19">
        <text>alpha-ribazole + adenosylcob(III)inamide-GDP = adenosylcob(III)alamin + GMP + H(+)</text>
        <dbReference type="Rhea" id="RHEA:16049"/>
        <dbReference type="ChEBI" id="CHEBI:10329"/>
        <dbReference type="ChEBI" id="CHEBI:15378"/>
        <dbReference type="ChEBI" id="CHEBI:18408"/>
        <dbReference type="ChEBI" id="CHEBI:58115"/>
        <dbReference type="ChEBI" id="CHEBI:60487"/>
        <dbReference type="EC" id="2.7.8.26"/>
    </reaction>
</comment>
<evidence type="ECO:0000256" key="17">
    <source>
        <dbReference type="ARBA" id="ARBA00048623"/>
    </source>
</evidence>
<protein>
    <recommendedName>
        <fullName evidence="6 19">Adenosylcobinamide-GDP ribazoletransferase</fullName>
        <ecNumber evidence="5 19">2.7.8.26</ecNumber>
    </recommendedName>
    <alternativeName>
        <fullName evidence="16 19">Cobalamin synthase</fullName>
    </alternativeName>
    <alternativeName>
        <fullName evidence="15 19">Cobalamin-5'-phosphate synthase</fullName>
    </alternativeName>
</protein>
<keyword evidence="12 19" id="KW-1133">Transmembrane helix</keyword>
<evidence type="ECO:0000256" key="18">
    <source>
        <dbReference type="ARBA" id="ARBA00049504"/>
    </source>
</evidence>
<evidence type="ECO:0000256" key="10">
    <source>
        <dbReference type="ARBA" id="ARBA00022692"/>
    </source>
</evidence>
<dbReference type="UniPathway" id="UPA00148">
    <property type="reaction ID" value="UER00238"/>
</dbReference>
<dbReference type="EC" id="2.7.8.26" evidence="5 19"/>
<dbReference type="HAMAP" id="MF_00719">
    <property type="entry name" value="CobS"/>
    <property type="match status" value="1"/>
</dbReference>
<dbReference type="OrthoDB" id="9794626at2"/>
<dbReference type="GO" id="GO:0051073">
    <property type="term" value="F:adenosylcobinamide-GDP ribazoletransferase activity"/>
    <property type="evidence" value="ECO:0007669"/>
    <property type="project" value="UniProtKB-UniRule"/>
</dbReference>
<proteinExistence type="inferred from homology"/>
<keyword evidence="9 19" id="KW-0808">Transferase</keyword>
<dbReference type="NCBIfam" id="TIGR00317">
    <property type="entry name" value="cobS"/>
    <property type="match status" value="1"/>
</dbReference>
<evidence type="ECO:0000256" key="2">
    <source>
        <dbReference type="ARBA" id="ARBA00004651"/>
    </source>
</evidence>
<comment type="pathway">
    <text evidence="3 19">Cofactor biosynthesis; adenosylcobalamin biosynthesis; adenosylcobalamin from cob(II)yrinate a,c-diamide: step 7/7.</text>
</comment>
<evidence type="ECO:0000256" key="5">
    <source>
        <dbReference type="ARBA" id="ARBA00013200"/>
    </source>
</evidence>
<dbReference type="AlphaFoldDB" id="A0A1I4A1Q6"/>
<comment type="catalytic activity">
    <reaction evidence="18 19">
        <text>alpha-ribazole 5'-phosphate + adenosylcob(III)inamide-GDP = adenosylcob(III)alamin 5'-phosphate + GMP + H(+)</text>
        <dbReference type="Rhea" id="RHEA:23560"/>
        <dbReference type="ChEBI" id="CHEBI:15378"/>
        <dbReference type="ChEBI" id="CHEBI:57918"/>
        <dbReference type="ChEBI" id="CHEBI:58115"/>
        <dbReference type="ChEBI" id="CHEBI:60487"/>
        <dbReference type="ChEBI" id="CHEBI:60493"/>
        <dbReference type="EC" id="2.7.8.26"/>
    </reaction>
</comment>
<evidence type="ECO:0000256" key="13">
    <source>
        <dbReference type="ARBA" id="ARBA00023136"/>
    </source>
</evidence>
<dbReference type="Proteomes" id="UP000198851">
    <property type="component" value="Unassembled WGS sequence"/>
</dbReference>
<keyword evidence="10 19" id="KW-0812">Transmembrane</keyword>
<dbReference type="PANTHER" id="PTHR34148:SF1">
    <property type="entry name" value="ADENOSYLCOBINAMIDE-GDP RIBAZOLETRANSFERASE"/>
    <property type="match status" value="1"/>
</dbReference>
<sequence length="254" mass="26111">MGASGSDTLLIHPNDPATALALLTRLPVKAQFNRSARAAWAYSVAGAALGGLAALPTYGLLWIGIPPAMAAVVFVAAMVIMSGAMHEDGLADTADGLWGGWDKARRLEIMKDSRIGAYGVIALCLSLALRWLAVAAILETSGAFWPLIAVAMLSRAAMPLVMTALPHARADGLSRAQGTVPRRTALAGLMIATAIAFLMVNWVALPLAALGFVCAGLCAATARVKIGGQTGDILGATQQVSEIVMLIAAIALSV</sequence>
<feature type="transmembrane region" description="Helical" evidence="19">
    <location>
        <begin position="186"/>
        <end position="213"/>
    </location>
</feature>
<comment type="function">
    <text evidence="14 19">Joins adenosylcobinamide-GDP and alpha-ribazole to generate adenosylcobalamin (Ado-cobalamin). Also synthesizes adenosylcobalamin 5'-phosphate from adenosylcobinamide-GDP and alpha-ribazole 5'-phosphate.</text>
</comment>